<gene>
    <name evidence="8" type="ORF">R5R35_001189</name>
</gene>
<dbReference type="InterPro" id="IPR000301">
    <property type="entry name" value="Tetraspanin_animals"/>
</dbReference>
<dbReference type="GO" id="GO:0005886">
    <property type="term" value="C:plasma membrane"/>
    <property type="evidence" value="ECO:0007669"/>
    <property type="project" value="TreeGrafter"/>
</dbReference>
<protein>
    <recommendedName>
        <fullName evidence="7">Tetraspanin</fullName>
    </recommendedName>
</protein>
<feature type="disulfide bond" evidence="6">
    <location>
        <begin position="149"/>
        <end position="185"/>
    </location>
</feature>
<dbReference type="Proteomes" id="UP001378592">
    <property type="component" value="Unassembled WGS sequence"/>
</dbReference>
<sequence>MGKRLQTVAAMACVKTLLMLFNFVFWLSGIVILAVGVWMQVELYKYMELSTEFSSTAPYVLIATGALIVVVGFLACCCTVKGQPVLLYIYGAFLMIIFVLELGAGISMYAYRDKLIEGFDNGLNQSILIYPSDPEKKNSIDLTQSTLHCCGNKSPYDWPDEIPPSCCKVTPCDTKDHTQIYSKGCFNLVIDFLNSNIGLVGGSAMGIAFFPLVGMLLSCCLAKNINKAKYEQMA</sequence>
<proteinExistence type="inferred from homology"/>
<keyword evidence="9" id="KW-1185">Reference proteome</keyword>
<feature type="transmembrane region" description="Helical" evidence="7">
    <location>
        <begin position="59"/>
        <end position="80"/>
    </location>
</feature>
<evidence type="ECO:0000256" key="2">
    <source>
        <dbReference type="ARBA" id="ARBA00006840"/>
    </source>
</evidence>
<feature type="transmembrane region" description="Helical" evidence="7">
    <location>
        <begin position="197"/>
        <end position="222"/>
    </location>
</feature>
<accession>A0AAN9V3L7</accession>
<evidence type="ECO:0000256" key="1">
    <source>
        <dbReference type="ARBA" id="ARBA00004141"/>
    </source>
</evidence>
<evidence type="ECO:0000313" key="8">
    <source>
        <dbReference type="EMBL" id="KAK7789810.1"/>
    </source>
</evidence>
<feature type="disulfide bond" evidence="6">
    <location>
        <begin position="150"/>
        <end position="167"/>
    </location>
</feature>
<evidence type="ECO:0000313" key="9">
    <source>
        <dbReference type="Proteomes" id="UP001378592"/>
    </source>
</evidence>
<feature type="transmembrane region" description="Helical" evidence="7">
    <location>
        <begin position="87"/>
        <end position="111"/>
    </location>
</feature>
<evidence type="ECO:0000256" key="6">
    <source>
        <dbReference type="PIRSR" id="PIRSR002419-1"/>
    </source>
</evidence>
<dbReference type="Pfam" id="PF00335">
    <property type="entry name" value="Tetraspanin"/>
    <property type="match status" value="1"/>
</dbReference>
<keyword evidence="4 7" id="KW-1133">Transmembrane helix</keyword>
<dbReference type="AlphaFoldDB" id="A0AAN9V3L7"/>
<reference evidence="8 9" key="1">
    <citation type="submission" date="2024-03" db="EMBL/GenBank/DDBJ databases">
        <title>The genome assembly and annotation of the cricket Gryllus longicercus Weissman &amp; Gray.</title>
        <authorList>
            <person name="Szrajer S."/>
            <person name="Gray D."/>
            <person name="Ylla G."/>
        </authorList>
    </citation>
    <scope>NUCLEOTIDE SEQUENCE [LARGE SCALE GENOMIC DNA]</scope>
    <source>
        <strain evidence="8">DAG 2021-001</strain>
        <tissue evidence="8">Whole body minus gut</tissue>
    </source>
</reference>
<dbReference type="PANTHER" id="PTHR19282:SF252">
    <property type="entry name" value="TETRASPANIN"/>
    <property type="match status" value="1"/>
</dbReference>
<evidence type="ECO:0000256" key="5">
    <source>
        <dbReference type="ARBA" id="ARBA00023136"/>
    </source>
</evidence>
<evidence type="ECO:0000256" key="4">
    <source>
        <dbReference type="ARBA" id="ARBA00022989"/>
    </source>
</evidence>
<organism evidence="8 9">
    <name type="scientific">Gryllus longicercus</name>
    <dbReference type="NCBI Taxonomy" id="2509291"/>
    <lineage>
        <taxon>Eukaryota</taxon>
        <taxon>Metazoa</taxon>
        <taxon>Ecdysozoa</taxon>
        <taxon>Arthropoda</taxon>
        <taxon>Hexapoda</taxon>
        <taxon>Insecta</taxon>
        <taxon>Pterygota</taxon>
        <taxon>Neoptera</taxon>
        <taxon>Polyneoptera</taxon>
        <taxon>Orthoptera</taxon>
        <taxon>Ensifera</taxon>
        <taxon>Gryllidea</taxon>
        <taxon>Grylloidea</taxon>
        <taxon>Gryllidae</taxon>
        <taxon>Gryllinae</taxon>
        <taxon>Gryllus</taxon>
    </lineage>
</organism>
<feature type="transmembrane region" description="Helical" evidence="7">
    <location>
        <begin position="12"/>
        <end position="39"/>
    </location>
</feature>
<dbReference type="PIRSF" id="PIRSF002419">
    <property type="entry name" value="Tetraspanin"/>
    <property type="match status" value="1"/>
</dbReference>
<comment type="caution">
    <text evidence="8">The sequence shown here is derived from an EMBL/GenBank/DDBJ whole genome shotgun (WGS) entry which is preliminary data.</text>
</comment>
<dbReference type="PANTHER" id="PTHR19282">
    <property type="entry name" value="TETRASPANIN"/>
    <property type="match status" value="1"/>
</dbReference>
<dbReference type="PRINTS" id="PR00259">
    <property type="entry name" value="TMFOUR"/>
</dbReference>
<name>A0AAN9V3L7_9ORTH</name>
<dbReference type="SUPFAM" id="SSF48652">
    <property type="entry name" value="Tetraspanin"/>
    <property type="match status" value="1"/>
</dbReference>
<keyword evidence="6" id="KW-1015">Disulfide bond</keyword>
<comment type="similarity">
    <text evidence="2 7">Belongs to the tetraspanin (TM4SF) family.</text>
</comment>
<evidence type="ECO:0000256" key="3">
    <source>
        <dbReference type="ARBA" id="ARBA00022692"/>
    </source>
</evidence>
<dbReference type="InterPro" id="IPR018499">
    <property type="entry name" value="Tetraspanin/Peripherin"/>
</dbReference>
<comment type="subcellular location">
    <subcellularLocation>
        <location evidence="1 7">Membrane</location>
        <topology evidence="1 7">Multi-pass membrane protein</topology>
    </subcellularLocation>
</comment>
<dbReference type="EMBL" id="JAZDUA010000705">
    <property type="protein sequence ID" value="KAK7789810.1"/>
    <property type="molecule type" value="Genomic_DNA"/>
</dbReference>
<dbReference type="Gene3D" id="1.10.1450.10">
    <property type="entry name" value="Tetraspanin"/>
    <property type="match status" value="1"/>
</dbReference>
<keyword evidence="3 7" id="KW-0812">Transmembrane</keyword>
<keyword evidence="5 7" id="KW-0472">Membrane</keyword>
<dbReference type="InterPro" id="IPR008952">
    <property type="entry name" value="Tetraspanin_EC2_sf"/>
</dbReference>
<evidence type="ECO:0000256" key="7">
    <source>
        <dbReference type="RuleBase" id="RU361218"/>
    </source>
</evidence>